<evidence type="ECO:0000313" key="1">
    <source>
        <dbReference type="EMBL" id="CAD9762080.1"/>
    </source>
</evidence>
<proteinExistence type="predicted"/>
<sequence>MFRRFMQFDDNLASVALLPKIFTRRHRLRQGYDKFISYLTTSLETNQQTSVLQSMDDDDEQHYGTSKGYAKMIHWASNANGMPFLEWSMLVPLVAREQGTEDPSG</sequence>
<accession>A0A7S2TNX0</accession>
<name>A0A7S2TNX0_9EUKA</name>
<reference evidence="1" key="1">
    <citation type="submission" date="2021-01" db="EMBL/GenBank/DDBJ databases">
        <authorList>
            <person name="Corre E."/>
            <person name="Pelletier E."/>
            <person name="Niang G."/>
            <person name="Scheremetjew M."/>
            <person name="Finn R."/>
            <person name="Kale V."/>
            <person name="Holt S."/>
            <person name="Cochrane G."/>
            <person name="Meng A."/>
            <person name="Brown T."/>
            <person name="Cohen L."/>
        </authorList>
    </citation>
    <scope>NUCLEOTIDE SEQUENCE</scope>
    <source>
        <strain evidence="1">CCMP622</strain>
    </source>
</reference>
<organism evidence="1">
    <name type="scientific">Lotharella oceanica</name>
    <dbReference type="NCBI Taxonomy" id="641309"/>
    <lineage>
        <taxon>Eukaryota</taxon>
        <taxon>Sar</taxon>
        <taxon>Rhizaria</taxon>
        <taxon>Cercozoa</taxon>
        <taxon>Chlorarachniophyceae</taxon>
        <taxon>Lotharella</taxon>
    </lineage>
</organism>
<dbReference type="AlphaFoldDB" id="A0A7S2TNX0"/>
<dbReference type="EMBL" id="HBHP01014354">
    <property type="protein sequence ID" value="CAD9762080.1"/>
    <property type="molecule type" value="Transcribed_RNA"/>
</dbReference>
<gene>
    <name evidence="1" type="ORF">LSP00402_LOCUS8996</name>
</gene>
<protein>
    <submittedName>
        <fullName evidence="1">Uncharacterized protein</fullName>
    </submittedName>
</protein>